<dbReference type="SMART" id="SM00955">
    <property type="entry name" value="RNB"/>
    <property type="match status" value="1"/>
</dbReference>
<dbReference type="AlphaFoldDB" id="A0A840G4T0"/>
<dbReference type="SUPFAM" id="SSF50249">
    <property type="entry name" value="Nucleic acid-binding proteins"/>
    <property type="match status" value="1"/>
</dbReference>
<protein>
    <submittedName>
        <fullName evidence="3">Exoribonuclease-2</fullName>
        <ecNumber evidence="3">3.1.13.1</ecNumber>
    </submittedName>
</protein>
<proteinExistence type="predicted"/>
<dbReference type="InterPro" id="IPR001900">
    <property type="entry name" value="RNase_II/R"/>
</dbReference>
<dbReference type="Pfam" id="PF00773">
    <property type="entry name" value="RNB"/>
    <property type="match status" value="2"/>
</dbReference>
<sequence>MHVLFEEDGAFKTGAILTDNDTSLQVEAVSGKRSKIKATSVLLRFASPTPGELLERATPLAGEIEAEFLWECATDGEFAFADFAADYYGHAPSAVEATALLLALHAAPVYFHRKGRGRFRKAPADILQAALAGLEKKRQQALAIERMSQALAESTLPPEFVPMLDQLLYKPDRNRPETKALEAACAQTGLSALALLARCGAIRSPHAFHLRRFLSEQFPRGTGFPDIEPPTPPATLPLADAPAFSIDDAATTEIDDAFSLARLPGVGWRVGIHIAAPGLSIAPASPLDTIARERLSTVYMPGDKITMLPDAVVEQFTLAAGRACPAVSLYLTVDEEFAIVGHDSCIERVRIAANLRHHDLEPLFNAQTLADGLGEFEYSAELKTLWQLACACEERRGKANSAASFVDYNFSIDGDLADAESCHVDISQRPRGSPLDKLVAELMIVANSLWGGLLAEQRIPAIYRAQSAGKVRMTTQPAPHDGLGVPQYAWMSSPLRRYVDLVNQRQLIACLNGDAPPFAAKGGRNQELFAVVRDFDIAYAAYAEFQRGMERYWSLRWLQQEDCRSIDASMRRDGSARLDGLPLVQRVPSAPELPAGARIRLSIERIDLLTLELGCRWLETLAADGAAPEEEEELVADAEEAEAIVAMAEENPPAEAVLDEEAAAGAGDIAEPSEPASAADTAGADAKRLAASDAPLVALG</sequence>
<evidence type="ECO:0000313" key="3">
    <source>
        <dbReference type="EMBL" id="MBB4246341.1"/>
    </source>
</evidence>
<dbReference type="PANTHER" id="PTHR23355:SF9">
    <property type="entry name" value="DIS3-LIKE EXONUCLEASE 2"/>
    <property type="match status" value="1"/>
</dbReference>
<evidence type="ECO:0000256" key="1">
    <source>
        <dbReference type="SAM" id="MobiDB-lite"/>
    </source>
</evidence>
<comment type="caution">
    <text evidence="3">The sequence shown here is derived from an EMBL/GenBank/DDBJ whole genome shotgun (WGS) entry which is preliminary data.</text>
</comment>
<dbReference type="RefSeq" id="WP_153115884.1">
    <property type="nucleotide sequence ID" value="NZ_JACIGE010000002.1"/>
</dbReference>
<dbReference type="GO" id="GO:0003723">
    <property type="term" value="F:RNA binding"/>
    <property type="evidence" value="ECO:0007669"/>
    <property type="project" value="InterPro"/>
</dbReference>
<evidence type="ECO:0000259" key="2">
    <source>
        <dbReference type="SMART" id="SM00955"/>
    </source>
</evidence>
<dbReference type="OrthoDB" id="5288992at2"/>
<feature type="region of interest" description="Disordered" evidence="1">
    <location>
        <begin position="651"/>
        <end position="685"/>
    </location>
</feature>
<reference evidence="3 4" key="1">
    <citation type="submission" date="2020-08" db="EMBL/GenBank/DDBJ databases">
        <title>Genome sequencing of Purple Non-Sulfur Bacteria from various extreme environments.</title>
        <authorList>
            <person name="Mayer M."/>
        </authorList>
    </citation>
    <scope>NUCLEOTIDE SEQUENCE [LARGE SCALE GENOMIC DNA]</scope>
    <source>
        <strain evidence="3 4">2761</strain>
    </source>
</reference>
<gene>
    <name evidence="3" type="ORF">GGD90_000698</name>
</gene>
<dbReference type="EC" id="3.1.13.1" evidence="3"/>
<feature type="domain" description="RNB" evidence="2">
    <location>
        <begin position="235"/>
        <end position="513"/>
    </location>
</feature>
<dbReference type="GO" id="GO:0005829">
    <property type="term" value="C:cytosol"/>
    <property type="evidence" value="ECO:0007669"/>
    <property type="project" value="TreeGrafter"/>
</dbReference>
<keyword evidence="4" id="KW-1185">Reference proteome</keyword>
<dbReference type="GO" id="GO:0008859">
    <property type="term" value="F:exoribonuclease II activity"/>
    <property type="evidence" value="ECO:0007669"/>
    <property type="project" value="UniProtKB-EC"/>
</dbReference>
<keyword evidence="3" id="KW-0378">Hydrolase</keyword>
<organism evidence="3 4">
    <name type="scientific">Rhodocyclus tenuis</name>
    <name type="common">Rhodospirillum tenue</name>
    <dbReference type="NCBI Taxonomy" id="1066"/>
    <lineage>
        <taxon>Bacteria</taxon>
        <taxon>Pseudomonadati</taxon>
        <taxon>Pseudomonadota</taxon>
        <taxon>Betaproteobacteria</taxon>
        <taxon>Rhodocyclales</taxon>
        <taxon>Rhodocyclaceae</taxon>
        <taxon>Rhodocyclus</taxon>
    </lineage>
</organism>
<dbReference type="PANTHER" id="PTHR23355">
    <property type="entry name" value="RIBONUCLEASE"/>
    <property type="match status" value="1"/>
</dbReference>
<dbReference type="Proteomes" id="UP000587070">
    <property type="component" value="Unassembled WGS sequence"/>
</dbReference>
<evidence type="ECO:0000313" key="4">
    <source>
        <dbReference type="Proteomes" id="UP000587070"/>
    </source>
</evidence>
<dbReference type="EMBL" id="JACIGE010000002">
    <property type="protein sequence ID" value="MBB4246341.1"/>
    <property type="molecule type" value="Genomic_DNA"/>
</dbReference>
<dbReference type="GO" id="GO:0006402">
    <property type="term" value="P:mRNA catabolic process"/>
    <property type="evidence" value="ECO:0007669"/>
    <property type="project" value="TreeGrafter"/>
</dbReference>
<accession>A0A840G4T0</accession>
<dbReference type="InterPro" id="IPR012340">
    <property type="entry name" value="NA-bd_OB-fold"/>
</dbReference>
<feature type="compositionally biased region" description="Low complexity" evidence="1">
    <location>
        <begin position="663"/>
        <end position="684"/>
    </location>
</feature>
<name>A0A840G4T0_RHOTE</name>
<dbReference type="InterPro" id="IPR050180">
    <property type="entry name" value="RNR_Ribonuclease"/>
</dbReference>